<keyword evidence="2" id="KW-0472">Membrane</keyword>
<keyword evidence="2" id="KW-0812">Transmembrane</keyword>
<dbReference type="InterPro" id="IPR019734">
    <property type="entry name" value="TPR_rpt"/>
</dbReference>
<dbReference type="GO" id="GO:0003677">
    <property type="term" value="F:DNA binding"/>
    <property type="evidence" value="ECO:0007669"/>
    <property type="project" value="InterPro"/>
</dbReference>
<evidence type="ECO:0000256" key="2">
    <source>
        <dbReference type="SAM" id="Phobius"/>
    </source>
</evidence>
<feature type="chain" id="PRO_5010372987" description="HTH luxR-type domain-containing protein" evidence="3">
    <location>
        <begin position="22"/>
        <end position="560"/>
    </location>
</feature>
<dbReference type="EMBL" id="JRYR02000002">
    <property type="protein sequence ID" value="OHX64749.1"/>
    <property type="molecule type" value="Genomic_DNA"/>
</dbReference>
<evidence type="ECO:0008006" key="6">
    <source>
        <dbReference type="Google" id="ProtNLM"/>
    </source>
</evidence>
<protein>
    <recommendedName>
        <fullName evidence="6">HTH luxR-type domain-containing protein</fullName>
    </recommendedName>
</protein>
<feature type="transmembrane region" description="Helical" evidence="2">
    <location>
        <begin position="376"/>
        <end position="396"/>
    </location>
</feature>
<dbReference type="Gene3D" id="1.25.40.10">
    <property type="entry name" value="Tetratricopeptide repeat domain"/>
    <property type="match status" value="2"/>
</dbReference>
<dbReference type="Proteomes" id="UP000179797">
    <property type="component" value="Unassembled WGS sequence"/>
</dbReference>
<evidence type="ECO:0000256" key="1">
    <source>
        <dbReference type="SAM" id="Coils"/>
    </source>
</evidence>
<dbReference type="SUPFAM" id="SSF48452">
    <property type="entry name" value="TPR-like"/>
    <property type="match status" value="1"/>
</dbReference>
<dbReference type="Gene3D" id="1.10.10.10">
    <property type="entry name" value="Winged helix-like DNA-binding domain superfamily/Winged helix DNA-binding domain"/>
    <property type="match status" value="1"/>
</dbReference>
<evidence type="ECO:0000313" key="5">
    <source>
        <dbReference type="Proteomes" id="UP000179797"/>
    </source>
</evidence>
<dbReference type="InterPro" id="IPR016032">
    <property type="entry name" value="Sig_transdc_resp-reg_C-effctor"/>
</dbReference>
<dbReference type="AlphaFoldDB" id="A0A1S1YUQ4"/>
<evidence type="ECO:0000256" key="3">
    <source>
        <dbReference type="SAM" id="SignalP"/>
    </source>
</evidence>
<dbReference type="SUPFAM" id="SSF46894">
    <property type="entry name" value="C-terminal effector domain of the bipartite response regulators"/>
    <property type="match status" value="1"/>
</dbReference>
<dbReference type="InterPro" id="IPR036388">
    <property type="entry name" value="WH-like_DNA-bd_sf"/>
</dbReference>
<dbReference type="STRING" id="915059.NH26_24615"/>
<keyword evidence="5" id="KW-1185">Reference proteome</keyword>
<name>A0A1S1YUQ4_FLAPC</name>
<dbReference type="Pfam" id="PF13181">
    <property type="entry name" value="TPR_8"/>
    <property type="match status" value="1"/>
</dbReference>
<keyword evidence="2" id="KW-1133">Transmembrane helix</keyword>
<comment type="caution">
    <text evidence="4">The sequence shown here is derived from an EMBL/GenBank/DDBJ whole genome shotgun (WGS) entry which is preliminary data.</text>
</comment>
<accession>A0A1S1YUQ4</accession>
<sequence>MTRQILILSLGFFFTLNFVFSANTPQINKNLSEKSEKTKKIKDKKTTISTQDLYKDAEALKFIFPDSAISLYQYSISESIKSKDSLQWITSLTGLSYLYAHNGEFGNAYDGYWDALGIAEEFNDDLSRVHIYNGLGWLYSFYERTELSYDYFNKAINILDINKELPRYILIDNYFAIATTARKEGEYDMARTYLDSCRLLKKQIPELRDDDNHAFINAEYGYILYEEEEYDEALKALLPLNDFFINKQHSYLVIYHYFLGNIYKKLNNYKKSEKYYESAIFAGVKHKSHSDRLPNIYEAYAFVLKKNNKLNEAYRNLKISKDLNEKQYGSRQISNKKFLEIKDQFRKKQQQQKEQLQRQELERLKQESKINYLRNIIFYVTIGGLVLVVFFVYRNLRNKFKAKQMIFLETQRLEEEKIQEVLEIKNKELTSSVLQIIQHEETLAEIKKELMEQKKKPDANQLGKLAKKINLNTNNNWKEFEARFVEVNKNFYQELNERFPNLTQGDQKICALIKLNFDSKGMSKLLGISTESVHTTRYRLRKKLGLSRQDNLEEFICLIG</sequence>
<reference evidence="4 5" key="1">
    <citation type="journal article" date="2012" name="Int. J. Syst. Evol. Microbiol.">
        <title>Flammeovirga pacifica sp. nov., isolated from deep-sea sediment.</title>
        <authorList>
            <person name="Xu H."/>
            <person name="Fu Y."/>
            <person name="Yang N."/>
            <person name="Ding Z."/>
            <person name="Lai Q."/>
            <person name="Zeng R."/>
        </authorList>
    </citation>
    <scope>NUCLEOTIDE SEQUENCE [LARGE SCALE GENOMIC DNA]</scope>
    <source>
        <strain evidence="5">DSM 24597 / LMG 26175 / WPAGA1</strain>
    </source>
</reference>
<organism evidence="4 5">
    <name type="scientific">Flammeovirga pacifica</name>
    <dbReference type="NCBI Taxonomy" id="915059"/>
    <lineage>
        <taxon>Bacteria</taxon>
        <taxon>Pseudomonadati</taxon>
        <taxon>Bacteroidota</taxon>
        <taxon>Cytophagia</taxon>
        <taxon>Cytophagales</taxon>
        <taxon>Flammeovirgaceae</taxon>
        <taxon>Flammeovirga</taxon>
    </lineage>
</organism>
<dbReference type="RefSeq" id="WP_052431728.1">
    <property type="nucleotide sequence ID" value="NZ_JRYR02000002.1"/>
</dbReference>
<dbReference type="GO" id="GO:0006355">
    <property type="term" value="P:regulation of DNA-templated transcription"/>
    <property type="evidence" value="ECO:0007669"/>
    <property type="project" value="InterPro"/>
</dbReference>
<feature type="coiled-coil region" evidence="1">
    <location>
        <begin position="342"/>
        <end position="371"/>
    </location>
</feature>
<keyword evidence="3" id="KW-0732">Signal</keyword>
<dbReference type="InterPro" id="IPR011990">
    <property type="entry name" value="TPR-like_helical_dom_sf"/>
</dbReference>
<gene>
    <name evidence="4" type="ORF">NH26_24615</name>
</gene>
<keyword evidence="1" id="KW-0175">Coiled coil</keyword>
<proteinExistence type="predicted"/>
<feature type="signal peptide" evidence="3">
    <location>
        <begin position="1"/>
        <end position="21"/>
    </location>
</feature>
<dbReference type="OrthoDB" id="1090267at2"/>
<dbReference type="SMART" id="SM00028">
    <property type="entry name" value="TPR"/>
    <property type="match status" value="4"/>
</dbReference>
<evidence type="ECO:0000313" key="4">
    <source>
        <dbReference type="EMBL" id="OHX64749.1"/>
    </source>
</evidence>